<reference evidence="1 2" key="1">
    <citation type="submission" date="2018-06" db="EMBL/GenBank/DDBJ databases">
        <title>A transcriptomic atlas of mushroom development highlights an independent origin of complex multicellularity.</title>
        <authorList>
            <consortium name="DOE Joint Genome Institute"/>
            <person name="Krizsan K."/>
            <person name="Almasi E."/>
            <person name="Merenyi Z."/>
            <person name="Sahu N."/>
            <person name="Viragh M."/>
            <person name="Koszo T."/>
            <person name="Mondo S."/>
            <person name="Kiss B."/>
            <person name="Balint B."/>
            <person name="Kues U."/>
            <person name="Barry K."/>
            <person name="Hegedus J.C."/>
            <person name="Henrissat B."/>
            <person name="Johnson J."/>
            <person name="Lipzen A."/>
            <person name="Ohm R."/>
            <person name="Nagy I."/>
            <person name="Pangilinan J."/>
            <person name="Yan J."/>
            <person name="Xiong Y."/>
            <person name="Grigoriev I.V."/>
            <person name="Hibbett D.S."/>
            <person name="Nagy L.G."/>
        </authorList>
    </citation>
    <scope>NUCLEOTIDE SEQUENCE [LARGE SCALE GENOMIC DNA]</scope>
    <source>
        <strain evidence="1 2">SZMC22713</strain>
    </source>
</reference>
<keyword evidence="2" id="KW-1185">Reference proteome</keyword>
<protein>
    <submittedName>
        <fullName evidence="1">Uncharacterized protein</fullName>
    </submittedName>
</protein>
<accession>A0A4R5XGS4</accession>
<dbReference type="EMBL" id="ML170156">
    <property type="protein sequence ID" value="TDL29992.1"/>
    <property type="molecule type" value="Genomic_DNA"/>
</dbReference>
<dbReference type="VEuPathDB" id="FungiDB:BD410DRAFT_780508"/>
<dbReference type="OrthoDB" id="3364808at2759"/>
<evidence type="ECO:0000313" key="2">
    <source>
        <dbReference type="Proteomes" id="UP000294933"/>
    </source>
</evidence>
<name>A0A4R5XGS4_9AGAM</name>
<proteinExistence type="predicted"/>
<dbReference type="AlphaFoldDB" id="A0A4R5XGS4"/>
<sequence length="249" mass="27404">MSGFAAPSPPSNMNPPKAFPFTDKELRAAGLLGEGVSESVVQTIKMMREHPELLDLSLFALQCMNETDHRKALTSPAPTTFHEASSYRSALIAAADATPVTPYDLSDWERTTYYNGISPNPPELLYRSDLLENPFPIPKGRHPHLPTKTVHGVFNMPLNAVWATVAPQIRDILKARKIRYSAIMTARFVTHGEDWKDTLGPIVIWIITHPSTTTAENAHDASLDILALLKANGVEGAVVEWTEGAIEKL</sequence>
<dbReference type="Proteomes" id="UP000294933">
    <property type="component" value="Unassembled WGS sequence"/>
</dbReference>
<gene>
    <name evidence="1" type="ORF">BD410DRAFT_780508</name>
</gene>
<evidence type="ECO:0000313" key="1">
    <source>
        <dbReference type="EMBL" id="TDL29992.1"/>
    </source>
</evidence>
<organism evidence="1 2">
    <name type="scientific">Rickenella mellea</name>
    <dbReference type="NCBI Taxonomy" id="50990"/>
    <lineage>
        <taxon>Eukaryota</taxon>
        <taxon>Fungi</taxon>
        <taxon>Dikarya</taxon>
        <taxon>Basidiomycota</taxon>
        <taxon>Agaricomycotina</taxon>
        <taxon>Agaricomycetes</taxon>
        <taxon>Hymenochaetales</taxon>
        <taxon>Rickenellaceae</taxon>
        <taxon>Rickenella</taxon>
    </lineage>
</organism>